<protein>
    <submittedName>
        <fullName evidence="1">Uncharacterized protein</fullName>
    </submittedName>
</protein>
<evidence type="ECO:0000313" key="1">
    <source>
        <dbReference type="EMBL" id="MBX67768.1"/>
    </source>
</evidence>
<dbReference type="AlphaFoldDB" id="A0A2P2QLD0"/>
<dbReference type="EMBL" id="GGEC01087284">
    <property type="protein sequence ID" value="MBX67768.1"/>
    <property type="molecule type" value="Transcribed_RNA"/>
</dbReference>
<organism evidence="1">
    <name type="scientific">Rhizophora mucronata</name>
    <name type="common">Asiatic mangrove</name>
    <dbReference type="NCBI Taxonomy" id="61149"/>
    <lineage>
        <taxon>Eukaryota</taxon>
        <taxon>Viridiplantae</taxon>
        <taxon>Streptophyta</taxon>
        <taxon>Embryophyta</taxon>
        <taxon>Tracheophyta</taxon>
        <taxon>Spermatophyta</taxon>
        <taxon>Magnoliopsida</taxon>
        <taxon>eudicotyledons</taxon>
        <taxon>Gunneridae</taxon>
        <taxon>Pentapetalae</taxon>
        <taxon>rosids</taxon>
        <taxon>fabids</taxon>
        <taxon>Malpighiales</taxon>
        <taxon>Rhizophoraceae</taxon>
        <taxon>Rhizophora</taxon>
    </lineage>
</organism>
<sequence length="37" mass="4145">MHLAYVSHFPPFLPSILSLCFDESGAKSVTYSLTFHT</sequence>
<name>A0A2P2QLD0_RHIMU</name>
<proteinExistence type="predicted"/>
<accession>A0A2P2QLD0</accession>
<reference evidence="1" key="1">
    <citation type="submission" date="2018-02" db="EMBL/GenBank/DDBJ databases">
        <title>Rhizophora mucronata_Transcriptome.</title>
        <authorList>
            <person name="Meera S.P."/>
            <person name="Sreeshan A."/>
            <person name="Augustine A."/>
        </authorList>
    </citation>
    <scope>NUCLEOTIDE SEQUENCE</scope>
    <source>
        <tissue evidence="1">Leaf</tissue>
    </source>
</reference>